<feature type="signal peptide" evidence="1">
    <location>
        <begin position="1"/>
        <end position="19"/>
    </location>
</feature>
<reference evidence="2 3" key="1">
    <citation type="journal article" date="2019" name="Int. J. Syst. Evol. Microbiol.">
        <title>The Global Catalogue of Microorganisms (GCM) 10K type strain sequencing project: providing services to taxonomists for standard genome sequencing and annotation.</title>
        <authorList>
            <consortium name="The Broad Institute Genomics Platform"/>
            <consortium name="The Broad Institute Genome Sequencing Center for Infectious Disease"/>
            <person name="Wu L."/>
            <person name="Ma J."/>
        </authorList>
    </citation>
    <scope>NUCLEOTIDE SEQUENCE [LARGE SCALE GENOMIC DNA]</scope>
    <source>
        <strain evidence="2 3">JCM 3106</strain>
    </source>
</reference>
<comment type="caution">
    <text evidence="2">The sequence shown here is derived from an EMBL/GenBank/DDBJ whole genome shotgun (WGS) entry which is preliminary data.</text>
</comment>
<dbReference type="Proteomes" id="UP001499930">
    <property type="component" value="Unassembled WGS sequence"/>
</dbReference>
<evidence type="ECO:0000313" key="3">
    <source>
        <dbReference type="Proteomes" id="UP001499930"/>
    </source>
</evidence>
<dbReference type="Pfam" id="PF04228">
    <property type="entry name" value="Zn_peptidase"/>
    <property type="match status" value="1"/>
</dbReference>
<name>A0ABN3XZL8_9ACTN</name>
<evidence type="ECO:0000313" key="2">
    <source>
        <dbReference type="EMBL" id="GAA3009539.1"/>
    </source>
</evidence>
<evidence type="ECO:0008006" key="4">
    <source>
        <dbReference type="Google" id="ProtNLM"/>
    </source>
</evidence>
<feature type="chain" id="PRO_5046182352" description="Metalloprotease" evidence="1">
    <location>
        <begin position="20"/>
        <end position="255"/>
    </location>
</feature>
<protein>
    <recommendedName>
        <fullName evidence="4">Metalloprotease</fullName>
    </recommendedName>
</protein>
<evidence type="ECO:0000256" key="1">
    <source>
        <dbReference type="SAM" id="SignalP"/>
    </source>
</evidence>
<proteinExistence type="predicted"/>
<organism evidence="2 3">
    <name type="scientific">Streptosporangium longisporum</name>
    <dbReference type="NCBI Taxonomy" id="46187"/>
    <lineage>
        <taxon>Bacteria</taxon>
        <taxon>Bacillati</taxon>
        <taxon>Actinomycetota</taxon>
        <taxon>Actinomycetes</taxon>
        <taxon>Streptosporangiales</taxon>
        <taxon>Streptosporangiaceae</taxon>
        <taxon>Streptosporangium</taxon>
    </lineage>
</organism>
<gene>
    <name evidence="2" type="ORF">GCM10017559_35040</name>
</gene>
<keyword evidence="3" id="KW-1185">Reference proteome</keyword>
<keyword evidence="1" id="KW-0732">Signal</keyword>
<accession>A0ABN3XZL8</accession>
<sequence length="255" mass="27676">MIIAMAGAAAMLLTGTAHAYPIKDSTLTENSLYGSGRLADSTCTEPPIKDGSRAQAKRYIWAVVGCLDTAWEGHLTAAGISFGKPKVVFFDKLPKKYCGHTLETEPGSYAMYCLQARTIMIRLGRDWLEGTDDLWMLHATAALYGSHVMGLTGIVTAYDKAPYRNKSELHEQNRRYSLQSDCLGAVFVRSVQDSIGRGSRDWKKLTSVLKVSGDQKGEERTFGKGSTRVAWSARGHAAADPGACNTWSAASSKVS</sequence>
<dbReference type="EMBL" id="BAAAWD010000007">
    <property type="protein sequence ID" value="GAA3009539.1"/>
    <property type="molecule type" value="Genomic_DNA"/>
</dbReference>
<dbReference type="InterPro" id="IPR007343">
    <property type="entry name" value="Uncharacterised_pept_Zn_put"/>
</dbReference>